<dbReference type="PANTHER" id="PTHR12358:SF54">
    <property type="entry name" value="SPHINGOSINE KINASE RELATED PROTEIN"/>
    <property type="match status" value="1"/>
</dbReference>
<feature type="domain" description="DAGKc" evidence="3">
    <location>
        <begin position="1"/>
        <end position="134"/>
    </location>
</feature>
<dbReference type="SUPFAM" id="SSF111331">
    <property type="entry name" value="NAD kinase/diacylglycerol kinase-like"/>
    <property type="match status" value="1"/>
</dbReference>
<dbReference type="PATRIC" id="fig|665004.4.peg.531"/>
<proteinExistence type="inferred from homology"/>
<evidence type="ECO:0000313" key="5">
    <source>
        <dbReference type="Proteomes" id="UP000074382"/>
    </source>
</evidence>
<dbReference type="OrthoDB" id="142078at2"/>
<comment type="caution">
    <text evidence="4">The sequence shown here is derived from an EMBL/GenBank/DDBJ whole genome shotgun (WGS) entry which is preliminary data.</text>
</comment>
<dbReference type="PANTHER" id="PTHR12358">
    <property type="entry name" value="SPHINGOSINE KINASE"/>
    <property type="match status" value="1"/>
</dbReference>
<protein>
    <submittedName>
        <fullName evidence="4">DeoR faimly transcriptional regulator</fullName>
    </submittedName>
</protein>
<dbReference type="PROSITE" id="PS50146">
    <property type="entry name" value="DAGK"/>
    <property type="match status" value="1"/>
</dbReference>
<dbReference type="InterPro" id="IPR001206">
    <property type="entry name" value="Diacylglycerol_kinase_cat_dom"/>
</dbReference>
<dbReference type="Gene3D" id="3.40.50.10330">
    <property type="entry name" value="Probable inorganic polyphosphate/atp-NAD kinase, domain 1"/>
    <property type="match status" value="1"/>
</dbReference>
<organism evidence="4 5">
    <name type="scientific">Thermobifida cellulosilytica TB100</name>
    <dbReference type="NCBI Taxonomy" id="665004"/>
    <lineage>
        <taxon>Bacteria</taxon>
        <taxon>Bacillati</taxon>
        <taxon>Actinomycetota</taxon>
        <taxon>Actinomycetes</taxon>
        <taxon>Streptosporangiales</taxon>
        <taxon>Nocardiopsidaceae</taxon>
        <taxon>Thermobifida</taxon>
    </lineage>
</organism>
<sequence>MRALFISNPHATTMTPRSREVIVRALASDIKLDTALTEYRGHAVDLARQAAEDGYELVISFGGDGTVNEVANGLMAVPEEQRPVYAALPGGSANVFVRALGLPVDPVEATGAVLEALHTGSRRTVNLGRIDGPDGGRYFTFCAGFGWDADVVHEVERQRKQGRRATPALYTAIALNLFFRGGMGGDPSLSVHMPERHPVRGLYFALVTNTTPWTYAGPSPVQPTPRSRFELGLDVFALTRVDTMTTANVLRMMFSAKGLPPRGRGYLTWHDREEFTIRSRWPRAFQIDGEYLGHRQQVNFRSVPKALRIVA</sequence>
<gene>
    <name evidence="4" type="ORF">AC529_11180</name>
</gene>
<dbReference type="Proteomes" id="UP000074382">
    <property type="component" value="Unassembled WGS sequence"/>
</dbReference>
<keyword evidence="5" id="KW-1185">Reference proteome</keyword>
<dbReference type="RefSeq" id="WP_068753279.1">
    <property type="nucleotide sequence ID" value="NZ_KQ950180.1"/>
</dbReference>
<evidence type="ECO:0000256" key="1">
    <source>
        <dbReference type="ARBA" id="ARBA00001946"/>
    </source>
</evidence>
<dbReference type="STRING" id="665004.AC529_11180"/>
<dbReference type="SMART" id="SM00046">
    <property type="entry name" value="DAGKc"/>
    <property type="match status" value="1"/>
</dbReference>
<dbReference type="InterPro" id="IPR050187">
    <property type="entry name" value="Lipid_Phosphate_FormReg"/>
</dbReference>
<dbReference type="GO" id="GO:0016301">
    <property type="term" value="F:kinase activity"/>
    <property type="evidence" value="ECO:0007669"/>
    <property type="project" value="InterPro"/>
</dbReference>
<evidence type="ECO:0000313" key="4">
    <source>
        <dbReference type="EMBL" id="KUP96550.1"/>
    </source>
</evidence>
<dbReference type="AlphaFoldDB" id="A0A147KGX5"/>
<comment type="similarity">
    <text evidence="2">Belongs to the diacylglycerol/lipid kinase family.</text>
</comment>
<evidence type="ECO:0000256" key="2">
    <source>
        <dbReference type="ARBA" id="ARBA00005983"/>
    </source>
</evidence>
<accession>A0A147KGX5</accession>
<dbReference type="Pfam" id="PF00781">
    <property type="entry name" value="DAGK_cat"/>
    <property type="match status" value="1"/>
</dbReference>
<dbReference type="Gene3D" id="2.60.200.40">
    <property type="match status" value="1"/>
</dbReference>
<name>A0A147KGX5_THECS</name>
<dbReference type="InterPro" id="IPR016064">
    <property type="entry name" value="NAD/diacylglycerol_kinase_sf"/>
</dbReference>
<evidence type="ECO:0000259" key="3">
    <source>
        <dbReference type="PROSITE" id="PS50146"/>
    </source>
</evidence>
<reference evidence="5" key="1">
    <citation type="journal article" date="2017" name="Acta Aliment.">
        <title>Plant polysaccharide degrading enzyme system of Thermpbifida cellulosilytica TB100 revealed by de novo genome project data.</title>
        <authorList>
            <person name="Toth A."/>
            <person name="Baka E."/>
            <person name="Luzics S."/>
            <person name="Bata-Vidacs I."/>
            <person name="Nagy I."/>
            <person name="Balint B."/>
            <person name="Herceg R."/>
            <person name="Olasz F."/>
            <person name="Wilk T."/>
            <person name="Nagy T."/>
            <person name="Kriszt B."/>
            <person name="Nagy I."/>
            <person name="Kukolya J."/>
        </authorList>
    </citation>
    <scope>NUCLEOTIDE SEQUENCE [LARGE SCALE GENOMIC DNA]</scope>
    <source>
        <strain evidence="5">TB100</strain>
    </source>
</reference>
<dbReference type="EMBL" id="LGEM01000088">
    <property type="protein sequence ID" value="KUP96550.1"/>
    <property type="molecule type" value="Genomic_DNA"/>
</dbReference>
<dbReference type="InterPro" id="IPR017438">
    <property type="entry name" value="ATP-NAD_kinase_N"/>
</dbReference>
<comment type="cofactor">
    <cofactor evidence="1">
        <name>Mg(2+)</name>
        <dbReference type="ChEBI" id="CHEBI:18420"/>
    </cofactor>
</comment>